<dbReference type="InterPro" id="IPR040184">
    <property type="entry name" value="Mcm10"/>
</dbReference>
<dbReference type="EMBL" id="JH971401">
    <property type="protein sequence ID" value="EKM76667.1"/>
    <property type="molecule type" value="Genomic_DNA"/>
</dbReference>
<dbReference type="Proteomes" id="UP000008493">
    <property type="component" value="Unassembled WGS sequence"/>
</dbReference>
<dbReference type="RefSeq" id="XP_007332826.1">
    <property type="nucleotide sequence ID" value="XM_007332764.1"/>
</dbReference>
<dbReference type="HOGENOM" id="CLU_015393_1_0_1"/>
<feature type="compositionally biased region" description="Acidic residues" evidence="2">
    <location>
        <begin position="672"/>
        <end position="684"/>
    </location>
</feature>
<dbReference type="AlphaFoldDB" id="K5X1A0"/>
<dbReference type="STRING" id="597362.K5X1A0"/>
<dbReference type="Pfam" id="PF09329">
    <property type="entry name" value="zf-primase"/>
    <property type="match status" value="1"/>
</dbReference>
<evidence type="ECO:0000259" key="3">
    <source>
        <dbReference type="Pfam" id="PF09329"/>
    </source>
</evidence>
<dbReference type="OMA" id="GKPCGSW"/>
<dbReference type="PANTHER" id="PTHR13454:SF11">
    <property type="entry name" value="PROTEIN MCM10 HOMOLOG"/>
    <property type="match status" value="1"/>
</dbReference>
<keyword evidence="5" id="KW-1185">Reference proteome</keyword>
<evidence type="ECO:0000256" key="2">
    <source>
        <dbReference type="SAM" id="MobiDB-lite"/>
    </source>
</evidence>
<dbReference type="GO" id="GO:0006270">
    <property type="term" value="P:DNA replication initiation"/>
    <property type="evidence" value="ECO:0007669"/>
    <property type="project" value="InterPro"/>
</dbReference>
<dbReference type="KEGG" id="abp:AGABI1DRAFT108732"/>
<dbReference type="PANTHER" id="PTHR13454">
    <property type="entry name" value="PROTEIN MCM10 HOMOLOG"/>
    <property type="match status" value="1"/>
</dbReference>
<dbReference type="GeneID" id="18822620"/>
<protein>
    <recommendedName>
        <fullName evidence="3">Zinc finger Mcm10/DnaG-type domain-containing protein</fullName>
    </recommendedName>
</protein>
<feature type="compositionally biased region" description="Low complexity" evidence="2">
    <location>
        <begin position="89"/>
        <end position="103"/>
    </location>
</feature>
<feature type="region of interest" description="Disordered" evidence="2">
    <location>
        <begin position="630"/>
        <end position="684"/>
    </location>
</feature>
<feature type="compositionally biased region" description="Polar residues" evidence="2">
    <location>
        <begin position="552"/>
        <end position="571"/>
    </location>
</feature>
<organism evidence="4 5">
    <name type="scientific">Agaricus bisporus var. burnettii (strain JB137-S8 / ATCC MYA-4627 / FGSC 10392)</name>
    <name type="common">White button mushroom</name>
    <dbReference type="NCBI Taxonomy" id="597362"/>
    <lineage>
        <taxon>Eukaryota</taxon>
        <taxon>Fungi</taxon>
        <taxon>Dikarya</taxon>
        <taxon>Basidiomycota</taxon>
        <taxon>Agaricomycotina</taxon>
        <taxon>Agaricomycetes</taxon>
        <taxon>Agaricomycetidae</taxon>
        <taxon>Agaricales</taxon>
        <taxon>Agaricineae</taxon>
        <taxon>Agaricaceae</taxon>
        <taxon>Agaricus</taxon>
    </lineage>
</organism>
<comment type="similarity">
    <text evidence="1">Belongs to the MCM10 family.</text>
</comment>
<dbReference type="GO" id="GO:0043596">
    <property type="term" value="C:nuclear replication fork"/>
    <property type="evidence" value="ECO:0007669"/>
    <property type="project" value="TreeGrafter"/>
</dbReference>
<gene>
    <name evidence="4" type="ORF">AGABI1DRAFT_108732</name>
</gene>
<accession>K5X1A0</accession>
<dbReference type="Gene3D" id="2.40.50.140">
    <property type="entry name" value="Nucleic acid-binding proteins"/>
    <property type="match status" value="1"/>
</dbReference>
<feature type="compositionally biased region" description="Basic and acidic residues" evidence="2">
    <location>
        <begin position="531"/>
        <end position="543"/>
    </location>
</feature>
<dbReference type="InterPro" id="IPR015408">
    <property type="entry name" value="Znf_Mcm10/DnaG"/>
</dbReference>
<dbReference type="OrthoDB" id="202825at2759"/>
<dbReference type="eggNOG" id="KOG3056">
    <property type="taxonomic scope" value="Eukaryota"/>
</dbReference>
<evidence type="ECO:0000313" key="4">
    <source>
        <dbReference type="EMBL" id="EKM76667.1"/>
    </source>
</evidence>
<feature type="compositionally biased region" description="Basic and acidic residues" evidence="2">
    <location>
        <begin position="115"/>
        <end position="124"/>
    </location>
</feature>
<feature type="region of interest" description="Disordered" evidence="2">
    <location>
        <begin position="41"/>
        <end position="155"/>
    </location>
</feature>
<feature type="domain" description="Zinc finger Mcm10/DnaG-type" evidence="3">
    <location>
        <begin position="410"/>
        <end position="455"/>
    </location>
</feature>
<reference evidence="5" key="1">
    <citation type="journal article" date="2012" name="Proc. Natl. Acad. Sci. U.S.A.">
        <title>Genome sequence of the button mushroom Agaricus bisporus reveals mechanisms governing adaptation to a humic-rich ecological niche.</title>
        <authorList>
            <person name="Morin E."/>
            <person name="Kohler A."/>
            <person name="Baker A.R."/>
            <person name="Foulongne-Oriol M."/>
            <person name="Lombard V."/>
            <person name="Nagy L.G."/>
            <person name="Ohm R.A."/>
            <person name="Patyshakuliyeva A."/>
            <person name="Brun A."/>
            <person name="Aerts A.L."/>
            <person name="Bailey A.M."/>
            <person name="Billette C."/>
            <person name="Coutinho P.M."/>
            <person name="Deakin G."/>
            <person name="Doddapaneni H."/>
            <person name="Floudas D."/>
            <person name="Grimwood J."/>
            <person name="Hilden K."/>
            <person name="Kuees U."/>
            <person name="LaButti K.M."/>
            <person name="Lapidus A."/>
            <person name="Lindquist E.A."/>
            <person name="Lucas S.M."/>
            <person name="Murat C."/>
            <person name="Riley R.W."/>
            <person name="Salamov A.A."/>
            <person name="Schmutz J."/>
            <person name="Subramanian V."/>
            <person name="Woesten H.A.B."/>
            <person name="Xu J."/>
            <person name="Eastwood D.C."/>
            <person name="Foster G.D."/>
            <person name="Sonnenberg A.S."/>
            <person name="Cullen D."/>
            <person name="de Vries R.P."/>
            <person name="Lundell T."/>
            <person name="Hibbett D.S."/>
            <person name="Henrissat B."/>
            <person name="Burton K.S."/>
            <person name="Kerrigan R.W."/>
            <person name="Challen M.P."/>
            <person name="Grigoriev I.V."/>
            <person name="Martin F."/>
        </authorList>
    </citation>
    <scope>NUCLEOTIDE SEQUENCE [LARGE SCALE GENOMIC DNA]</scope>
    <source>
        <strain evidence="5">JB137-S8 / ATCC MYA-4627 / FGSC 10392</strain>
    </source>
</reference>
<dbReference type="GO" id="GO:0003688">
    <property type="term" value="F:DNA replication origin binding"/>
    <property type="evidence" value="ECO:0007669"/>
    <property type="project" value="TreeGrafter"/>
</dbReference>
<feature type="region of interest" description="Disordered" evidence="2">
    <location>
        <begin position="500"/>
        <end position="578"/>
    </location>
</feature>
<evidence type="ECO:0000256" key="1">
    <source>
        <dbReference type="ARBA" id="ARBA00009679"/>
    </source>
</evidence>
<name>K5X1A0_AGABU</name>
<dbReference type="InParanoid" id="K5X1A0"/>
<evidence type="ECO:0000313" key="5">
    <source>
        <dbReference type="Proteomes" id="UP000008493"/>
    </source>
</evidence>
<dbReference type="GO" id="GO:0003697">
    <property type="term" value="F:single-stranded DNA binding"/>
    <property type="evidence" value="ECO:0007669"/>
    <property type="project" value="InterPro"/>
</dbReference>
<feature type="region of interest" description="Disordered" evidence="2">
    <location>
        <begin position="261"/>
        <end position="293"/>
    </location>
</feature>
<sequence>MESSTSRTTAAQKRQQELRAQIATLEAQLAVLPEDDYIAIKAPNSPKRKEPEPSTLVPATPSPKKKRRVEEKDGKPKLKQPVFQKQRTAPAPAAGSASAQAAAKPDVGRSQFLEKLSKVKDRTTDSPIPDAITRTSAFSDRTRPEGSAEPSMELDGFGVKRDDRLALVEDIERGPYEFTPPTDDPDFQQLEPHSGIRLSSRSLSYEDFQLYMDMRYYLSPSRLYSVIRIQPDKQGYDVPLFGDWVTIAVVAERGPVKLTRAPVTMDPDEPKEKKKTWQKGTNQGKGDETRKPTGKKFVNFKLVDFGARSKSSADGAQSVIRGDAFLTLLLFEADGYDFVQMDGDKKPRKRYKGGSHGAFEAMAKVKEGDVIALLNPKILKPFQRSQDTPHPVNNILALTPESADSIAVIGRSRDLGMCSVVKRDGKPCGSWCDKRIGDVCEYHLQNAVQHRRAGRAEFTAGTSGMSSSSSHKRKSQYDPARQWGLKPEESARGSTYIISGHVVGGANSDPRNMYVGETMGREGQAKAQRKSAGDADQRDRDGMRAVMLAREATQSSKTTGAVGTTKTSGRSVSFGGDDLSEPLGKSAYKAEVVKQLGFDPTLKAGQQMKADNPAILKKLNALESVRNGRKDIALGPRPGPKIRSGVMAPPTSQGIQAFKGHRAPTTKVNGSIDDDEVMIDLDED</sequence>
<feature type="region of interest" description="Disordered" evidence="2">
    <location>
        <begin position="456"/>
        <end position="484"/>
    </location>
</feature>
<proteinExistence type="inferred from homology"/>
<dbReference type="InterPro" id="IPR012340">
    <property type="entry name" value="NA-bd_OB-fold"/>
</dbReference>